<organism evidence="1">
    <name type="scientific">Uncultured Desulfatiglans sp</name>
    <dbReference type="NCBI Taxonomy" id="1748965"/>
    <lineage>
        <taxon>Bacteria</taxon>
        <taxon>Pseudomonadati</taxon>
        <taxon>Thermodesulfobacteriota</taxon>
        <taxon>Desulfobacteria</taxon>
        <taxon>Desulfatiglandales</taxon>
        <taxon>Desulfatiglandaceae</taxon>
        <taxon>Desulfatiglans</taxon>
        <taxon>environmental samples</taxon>
    </lineage>
</organism>
<gene>
    <name evidence="1" type="ORF">TRIP_B40474</name>
</gene>
<reference evidence="1" key="1">
    <citation type="submission" date="2018-07" db="EMBL/GenBank/DDBJ databases">
        <authorList>
            <consortium name="Genoscope - CEA"/>
            <person name="William W."/>
        </authorList>
    </citation>
    <scope>NUCLEOTIDE SEQUENCE</scope>
    <source>
        <strain evidence="1">IK1</strain>
    </source>
</reference>
<protein>
    <submittedName>
        <fullName evidence="1">Uncharacterized protein</fullName>
    </submittedName>
</protein>
<sequence>MLRLAHGGSGLRLSGVRKKAILKYHHPIGLSDRMAGAQWAEGRQPLAISEKATGRPLQVSRWDGPAGEARFPGLPRCCSNPLNDPDEQRYLLLSKYRNFMRSER</sequence>
<accession>A0A653AFF7</accession>
<dbReference type="EMBL" id="UPXX01000031">
    <property type="protein sequence ID" value="VBB46680.1"/>
    <property type="molecule type" value="Genomic_DNA"/>
</dbReference>
<dbReference type="AlphaFoldDB" id="A0A653AFF7"/>
<name>A0A653AFF7_UNCDX</name>
<evidence type="ECO:0000313" key="1">
    <source>
        <dbReference type="EMBL" id="VBB46680.1"/>
    </source>
</evidence>
<proteinExistence type="predicted"/>